<dbReference type="HOGENOM" id="CLU_1434210_0_0_1"/>
<sequence>MHSFILAAPAMLYLASIAAAFPGGSWSSSSTTGDSWGGSSSINSRWGISSTTVATWSTSSSASSEITSVTSSTQASPTSSSSQHTKPVRVRELYELALSQQCRTDHAVLLRLQRANIPLLGLDPTLRYARATVKSEVTTTVTSPYSYETTTCDSITLASVSQETSVSYTESVHTWTKKLPVTLTSQTTV</sequence>
<feature type="chain" id="PRO_5004021586" description="REJ domain-containing protein" evidence="1">
    <location>
        <begin position="21"/>
        <end position="189"/>
    </location>
</feature>
<keyword evidence="1" id="KW-0732">Signal</keyword>
<proteinExistence type="predicted"/>
<feature type="signal peptide" evidence="1">
    <location>
        <begin position="1"/>
        <end position="20"/>
    </location>
</feature>
<dbReference type="RefSeq" id="XP_007678558.1">
    <property type="nucleotide sequence ID" value="XM_007680368.1"/>
</dbReference>
<evidence type="ECO:0000313" key="3">
    <source>
        <dbReference type="Proteomes" id="UP000011761"/>
    </source>
</evidence>
<name>M2MC64_BAUPA</name>
<dbReference type="GeneID" id="19110399"/>
<dbReference type="AlphaFoldDB" id="M2MC64"/>
<keyword evidence="3" id="KW-1185">Reference proteome</keyword>
<protein>
    <recommendedName>
        <fullName evidence="4">REJ domain-containing protein</fullName>
    </recommendedName>
</protein>
<evidence type="ECO:0008006" key="4">
    <source>
        <dbReference type="Google" id="ProtNLM"/>
    </source>
</evidence>
<dbReference type="Proteomes" id="UP000011761">
    <property type="component" value="Unassembled WGS sequence"/>
</dbReference>
<gene>
    <name evidence="2" type="ORF">BAUCODRAFT_26296</name>
</gene>
<organism evidence="2 3">
    <name type="scientific">Baudoinia panamericana (strain UAMH 10762)</name>
    <name type="common">Angels' share fungus</name>
    <name type="synonym">Baudoinia compniacensis (strain UAMH 10762)</name>
    <dbReference type="NCBI Taxonomy" id="717646"/>
    <lineage>
        <taxon>Eukaryota</taxon>
        <taxon>Fungi</taxon>
        <taxon>Dikarya</taxon>
        <taxon>Ascomycota</taxon>
        <taxon>Pezizomycotina</taxon>
        <taxon>Dothideomycetes</taxon>
        <taxon>Dothideomycetidae</taxon>
        <taxon>Mycosphaerellales</taxon>
        <taxon>Teratosphaeriaceae</taxon>
        <taxon>Baudoinia</taxon>
    </lineage>
</organism>
<reference evidence="2 3" key="1">
    <citation type="journal article" date="2012" name="PLoS Pathog.">
        <title>Diverse lifestyles and strategies of plant pathogenesis encoded in the genomes of eighteen Dothideomycetes fungi.</title>
        <authorList>
            <person name="Ohm R.A."/>
            <person name="Feau N."/>
            <person name="Henrissat B."/>
            <person name="Schoch C.L."/>
            <person name="Horwitz B.A."/>
            <person name="Barry K.W."/>
            <person name="Condon B.J."/>
            <person name="Copeland A.C."/>
            <person name="Dhillon B."/>
            <person name="Glaser F."/>
            <person name="Hesse C.N."/>
            <person name="Kosti I."/>
            <person name="LaButti K."/>
            <person name="Lindquist E.A."/>
            <person name="Lucas S."/>
            <person name="Salamov A.A."/>
            <person name="Bradshaw R.E."/>
            <person name="Ciuffetti L."/>
            <person name="Hamelin R.C."/>
            <person name="Kema G.H.J."/>
            <person name="Lawrence C."/>
            <person name="Scott J.A."/>
            <person name="Spatafora J.W."/>
            <person name="Turgeon B.G."/>
            <person name="de Wit P.J.G.M."/>
            <person name="Zhong S."/>
            <person name="Goodwin S.B."/>
            <person name="Grigoriev I.V."/>
        </authorList>
    </citation>
    <scope>NUCLEOTIDE SEQUENCE [LARGE SCALE GENOMIC DNA]</scope>
    <source>
        <strain evidence="2 3">UAMH 10762</strain>
    </source>
</reference>
<evidence type="ECO:0000256" key="1">
    <source>
        <dbReference type="SAM" id="SignalP"/>
    </source>
</evidence>
<accession>M2MC64</accession>
<dbReference type="EMBL" id="KB445559">
    <property type="protein sequence ID" value="EMC94091.1"/>
    <property type="molecule type" value="Genomic_DNA"/>
</dbReference>
<dbReference type="KEGG" id="bcom:BAUCODRAFT_26296"/>
<evidence type="ECO:0000313" key="2">
    <source>
        <dbReference type="EMBL" id="EMC94091.1"/>
    </source>
</evidence>